<dbReference type="Pfam" id="PF25887">
    <property type="entry name" value="HB_LcnD"/>
    <property type="match status" value="1"/>
</dbReference>
<reference evidence="10 11" key="1">
    <citation type="submission" date="2020-06" db="EMBL/GenBank/DDBJ databases">
        <authorList>
            <person name="Kang J."/>
        </authorList>
    </citation>
    <scope>NUCLEOTIDE SEQUENCE [LARGE SCALE GENOMIC DNA]</scope>
    <source>
        <strain evidence="10 11">DCY120</strain>
    </source>
</reference>
<keyword evidence="3 7" id="KW-0812">Transmembrane</keyword>
<dbReference type="PANTHER" id="PTHR30386:SF26">
    <property type="entry name" value="TRANSPORT PROTEIN COMB"/>
    <property type="match status" value="1"/>
</dbReference>
<evidence type="ECO:0000259" key="9">
    <source>
        <dbReference type="Pfam" id="PF25940"/>
    </source>
</evidence>
<organism evidence="10 11">
    <name type="scientific">Bombilactobacillus apium</name>
    <dbReference type="NCBI Taxonomy" id="2675299"/>
    <lineage>
        <taxon>Bacteria</taxon>
        <taxon>Bacillati</taxon>
        <taxon>Bacillota</taxon>
        <taxon>Bacilli</taxon>
        <taxon>Lactobacillales</taxon>
        <taxon>Lactobacillaceae</taxon>
        <taxon>Bombilactobacillus</taxon>
    </lineage>
</organism>
<dbReference type="RefSeq" id="WP_176942704.1">
    <property type="nucleotide sequence ID" value="NZ_JABZEC010000004.1"/>
</dbReference>
<keyword evidence="4 7" id="KW-1133">Transmembrane helix</keyword>
<evidence type="ECO:0000256" key="1">
    <source>
        <dbReference type="ARBA" id="ARBA00004167"/>
    </source>
</evidence>
<comment type="similarity">
    <text evidence="2">Belongs to the membrane fusion protein (MFP) (TC 8.A.1) family.</text>
</comment>
<dbReference type="EMBL" id="JABZEC010000004">
    <property type="protein sequence ID" value="NVY96537.1"/>
    <property type="molecule type" value="Genomic_DNA"/>
</dbReference>
<dbReference type="Pfam" id="PF25940">
    <property type="entry name" value="LcnD_C"/>
    <property type="match status" value="1"/>
</dbReference>
<comment type="caution">
    <text evidence="10">The sequence shown here is derived from an EMBL/GenBank/DDBJ whole genome shotgun (WGS) entry which is preliminary data.</text>
</comment>
<keyword evidence="5 7" id="KW-0472">Membrane</keyword>
<dbReference type="GO" id="GO:0016020">
    <property type="term" value="C:membrane"/>
    <property type="evidence" value="ECO:0007669"/>
    <property type="project" value="UniProtKB-SubCell"/>
</dbReference>
<feature type="coiled-coil region" evidence="6">
    <location>
        <begin position="92"/>
        <end position="119"/>
    </location>
</feature>
<dbReference type="AlphaFoldDB" id="A0A850R6T3"/>
<evidence type="ECO:0000256" key="5">
    <source>
        <dbReference type="ARBA" id="ARBA00023136"/>
    </source>
</evidence>
<evidence type="ECO:0000313" key="11">
    <source>
        <dbReference type="Proteomes" id="UP000563523"/>
    </source>
</evidence>
<gene>
    <name evidence="10" type="ORF">HU830_05070</name>
</gene>
<evidence type="ECO:0000259" key="8">
    <source>
        <dbReference type="Pfam" id="PF25887"/>
    </source>
</evidence>
<feature type="domain" description="LcnD-like C-terminal" evidence="9">
    <location>
        <begin position="354"/>
        <end position="441"/>
    </location>
</feature>
<dbReference type="NCBIfam" id="TIGR01000">
    <property type="entry name" value="bacteriocin_acc"/>
    <property type="match status" value="1"/>
</dbReference>
<evidence type="ECO:0000256" key="4">
    <source>
        <dbReference type="ARBA" id="ARBA00022989"/>
    </source>
</evidence>
<accession>A0A850R6T3</accession>
<evidence type="ECO:0000256" key="6">
    <source>
        <dbReference type="SAM" id="Coils"/>
    </source>
</evidence>
<dbReference type="InterPro" id="IPR058794">
    <property type="entry name" value="HB_LcnD"/>
</dbReference>
<feature type="domain" description="LcnD-like long helical bundle" evidence="8">
    <location>
        <begin position="98"/>
        <end position="310"/>
    </location>
</feature>
<dbReference type="InterPro" id="IPR058795">
    <property type="entry name" value="LcnD_C"/>
</dbReference>
<feature type="transmembrane region" description="Helical" evidence="7">
    <location>
        <begin position="21"/>
        <end position="40"/>
    </location>
</feature>
<dbReference type="Proteomes" id="UP000563523">
    <property type="component" value="Unassembled WGS sequence"/>
</dbReference>
<sequence length="460" mass="52605">MDKSILESSEFYDKRFSNFSTMIIIPVTLLVILVVIFSLFCQREITIQSGGQVDSGKAVPIIQSTSNNKIIHNYLKEGHLVHKGKPLVTYQSDSINRQLDLLRRQNDLMQQQISALETLKTSIQQNRNLFFGNDKFGYEDLYNSYSNQRQVYLLENSNLKQKSSQENSKKSQITNNINSSLQINQSQLNSYIDVISAIKSGIRPRNSKYSYIYQDYEKQNRDLSEAERSANKEEYLNNLQQHVDQLRNTIQSSTQQKIELENFDSNQYNIASNNQKILSLQNEQLKSCSESKVELEQKKDENNLKIKSVQSSTKDLEVKAPISGMIHILNPDEHSKLIGMGNPIAQVYPVLGRNKFVKIKSYVEPRDISTIKKGQKLRLKIIRNVSTPIILEGKIETISVAPVTINKSNFYVVEALARIPTKQSNNLHYGMVGQGSIITGKESFFAYYKNYFLGQSDQNN</sequence>
<evidence type="ECO:0000256" key="2">
    <source>
        <dbReference type="ARBA" id="ARBA00009477"/>
    </source>
</evidence>
<protein>
    <submittedName>
        <fullName evidence="10">Bacteriocin secretion accessory protein</fullName>
    </submittedName>
</protein>
<keyword evidence="11" id="KW-1185">Reference proteome</keyword>
<keyword evidence="6" id="KW-0175">Coiled coil</keyword>
<evidence type="ECO:0000313" key="10">
    <source>
        <dbReference type="EMBL" id="NVY96537.1"/>
    </source>
</evidence>
<dbReference type="InterPro" id="IPR005696">
    <property type="entry name" value="MesE/LcnD"/>
</dbReference>
<evidence type="ECO:0000256" key="7">
    <source>
        <dbReference type="SAM" id="Phobius"/>
    </source>
</evidence>
<comment type="subcellular location">
    <subcellularLocation>
        <location evidence="1">Membrane</location>
        <topology evidence="1">Single-pass membrane protein</topology>
    </subcellularLocation>
</comment>
<evidence type="ECO:0000256" key="3">
    <source>
        <dbReference type="ARBA" id="ARBA00022692"/>
    </source>
</evidence>
<name>A0A850R6T3_9LACO</name>
<dbReference type="InterPro" id="IPR050739">
    <property type="entry name" value="MFP"/>
</dbReference>
<dbReference type="Gene3D" id="2.40.30.170">
    <property type="match status" value="1"/>
</dbReference>
<feature type="coiled-coil region" evidence="6">
    <location>
        <begin position="213"/>
        <end position="298"/>
    </location>
</feature>
<proteinExistence type="inferred from homology"/>
<dbReference type="PANTHER" id="PTHR30386">
    <property type="entry name" value="MEMBRANE FUSION SUBUNIT OF EMRAB-TOLC MULTIDRUG EFFLUX PUMP"/>
    <property type="match status" value="1"/>
</dbReference>